<accession>A0A9P1IKD6</accession>
<evidence type="ECO:0000313" key="2">
    <source>
        <dbReference type="EMBL" id="CAI5447184.1"/>
    </source>
</evidence>
<protein>
    <submittedName>
        <fullName evidence="2">Uncharacterized protein</fullName>
    </submittedName>
</protein>
<feature type="compositionally biased region" description="Polar residues" evidence="1">
    <location>
        <begin position="1"/>
        <end position="10"/>
    </location>
</feature>
<dbReference type="AlphaFoldDB" id="A0A9P1IKD6"/>
<proteinExistence type="predicted"/>
<evidence type="ECO:0000313" key="3">
    <source>
        <dbReference type="Proteomes" id="UP001152747"/>
    </source>
</evidence>
<reference evidence="2" key="1">
    <citation type="submission" date="2022-11" db="EMBL/GenBank/DDBJ databases">
        <authorList>
            <person name="Kikuchi T."/>
        </authorList>
    </citation>
    <scope>NUCLEOTIDE SEQUENCE</scope>
    <source>
        <strain evidence="2">PS1010</strain>
    </source>
</reference>
<keyword evidence="3" id="KW-1185">Reference proteome</keyword>
<evidence type="ECO:0000256" key="1">
    <source>
        <dbReference type="SAM" id="MobiDB-lite"/>
    </source>
</evidence>
<dbReference type="EMBL" id="CANHGI010000004">
    <property type="protein sequence ID" value="CAI5447184.1"/>
    <property type="molecule type" value="Genomic_DNA"/>
</dbReference>
<feature type="region of interest" description="Disordered" evidence="1">
    <location>
        <begin position="1"/>
        <end position="67"/>
    </location>
</feature>
<feature type="compositionally biased region" description="Acidic residues" evidence="1">
    <location>
        <begin position="52"/>
        <end position="61"/>
    </location>
</feature>
<sequence>MDNSADPLSTNRNRGGGGGVNANFEDESGEGNSILPKQANGEYISLTAQDLNDSEDDDDDGGDRSSMDLDFELQQLGLEPIGRP</sequence>
<name>A0A9P1IKD6_9PELO</name>
<dbReference type="Proteomes" id="UP001152747">
    <property type="component" value="Unassembled WGS sequence"/>
</dbReference>
<organism evidence="2 3">
    <name type="scientific">Caenorhabditis angaria</name>
    <dbReference type="NCBI Taxonomy" id="860376"/>
    <lineage>
        <taxon>Eukaryota</taxon>
        <taxon>Metazoa</taxon>
        <taxon>Ecdysozoa</taxon>
        <taxon>Nematoda</taxon>
        <taxon>Chromadorea</taxon>
        <taxon>Rhabditida</taxon>
        <taxon>Rhabditina</taxon>
        <taxon>Rhabditomorpha</taxon>
        <taxon>Rhabditoidea</taxon>
        <taxon>Rhabditidae</taxon>
        <taxon>Peloderinae</taxon>
        <taxon>Caenorhabditis</taxon>
    </lineage>
</organism>
<comment type="caution">
    <text evidence="2">The sequence shown here is derived from an EMBL/GenBank/DDBJ whole genome shotgun (WGS) entry which is preliminary data.</text>
</comment>
<gene>
    <name evidence="2" type="ORF">CAMP_LOCUS9821</name>
</gene>